<evidence type="ECO:0000313" key="1">
    <source>
        <dbReference type="EMBL" id="MZQ86456.1"/>
    </source>
</evidence>
<keyword evidence="2" id="KW-1185">Reference proteome</keyword>
<comment type="caution">
    <text evidence="1">The sequence shown here is derived from an EMBL/GenBank/DDBJ whole genome shotgun (WGS) entry which is preliminary data.</text>
</comment>
<dbReference type="RefSeq" id="WP_161410865.1">
    <property type="nucleotide sequence ID" value="NZ_WTUZ01000039.1"/>
</dbReference>
<reference evidence="1 2" key="1">
    <citation type="submission" date="2019-12" db="EMBL/GenBank/DDBJ databases">
        <title>Paenibacillus sp. nov. sp. isolated from soil.</title>
        <authorList>
            <person name="Kim J."/>
            <person name="Jeong S.E."/>
            <person name="Jung H.S."/>
            <person name="Jeon C.O."/>
        </authorList>
    </citation>
    <scope>NUCLEOTIDE SEQUENCE [LARGE SCALE GENOMIC DNA]</scope>
    <source>
        <strain evidence="1 2">5J-6</strain>
    </source>
</reference>
<evidence type="ECO:0000313" key="2">
    <source>
        <dbReference type="Proteomes" id="UP000481087"/>
    </source>
</evidence>
<sequence length="110" mass="12752">MKKGWFELDKYKQDDCYCSDCSHTWKIHIYSYEDEDVSTPDVTLTLNKTNETGSGYFLMEFSITYVGRAILFDEVIALVKKLDEICNNHDSLSLTDHLVVCREFFDCGKA</sequence>
<dbReference type="EMBL" id="WTUZ01000039">
    <property type="protein sequence ID" value="MZQ86456.1"/>
    <property type="molecule type" value="Genomic_DNA"/>
</dbReference>
<dbReference type="AlphaFoldDB" id="A0A6L8VA23"/>
<organism evidence="1 2">
    <name type="scientific">Paenibacillus silvestris</name>
    <dbReference type="NCBI Taxonomy" id="2606219"/>
    <lineage>
        <taxon>Bacteria</taxon>
        <taxon>Bacillati</taxon>
        <taxon>Bacillota</taxon>
        <taxon>Bacilli</taxon>
        <taxon>Bacillales</taxon>
        <taxon>Paenibacillaceae</taxon>
        <taxon>Paenibacillus</taxon>
    </lineage>
</organism>
<protein>
    <submittedName>
        <fullName evidence="1">Uncharacterized protein</fullName>
    </submittedName>
</protein>
<accession>A0A6L8VA23</accession>
<name>A0A6L8VA23_9BACL</name>
<proteinExistence type="predicted"/>
<dbReference type="Proteomes" id="UP000481087">
    <property type="component" value="Unassembled WGS sequence"/>
</dbReference>
<gene>
    <name evidence="1" type="ORF">GQF01_30575</name>
</gene>